<keyword evidence="3" id="KW-1185">Reference proteome</keyword>
<dbReference type="SUPFAM" id="SSF52317">
    <property type="entry name" value="Class I glutamine amidotransferase-like"/>
    <property type="match status" value="1"/>
</dbReference>
<proteinExistence type="predicted"/>
<comment type="caution">
    <text evidence="2">The sequence shown here is derived from an EMBL/GenBank/DDBJ whole genome shotgun (WGS) entry which is preliminary data.</text>
</comment>
<protein>
    <submittedName>
        <fullName evidence="2">Gamma-glutamyl-gamma-aminobutyrate hydrolase family protein</fullName>
    </submittedName>
</protein>
<evidence type="ECO:0000259" key="1">
    <source>
        <dbReference type="Pfam" id="PF00117"/>
    </source>
</evidence>
<dbReference type="EMBL" id="JBHSLF010000012">
    <property type="protein sequence ID" value="MFC5343369.1"/>
    <property type="molecule type" value="Genomic_DNA"/>
</dbReference>
<sequence length="208" mass="22817">MRLIAVTQRVDLVPRPTGAPERRDALDQAWTPFLAAADCLAVEMPNHPVTARRLFETLPFTGLLLTGGNDLFDQGGDAPERDETEASLLEAARVLSLPVIGVCRGMQLIQRAFGVALEAVEGHVADRQVVRVGDQPRAANSYHRWGARASSSDLSVWAHAEDGVVKAVRHISEPLVGLMWHPERLSPFDPRDVRLFKQTFAARKTVAA</sequence>
<feature type="domain" description="Glutamine amidotransferase" evidence="1">
    <location>
        <begin position="58"/>
        <end position="185"/>
    </location>
</feature>
<keyword evidence="2" id="KW-0378">Hydrolase</keyword>
<dbReference type="Proteomes" id="UP001596152">
    <property type="component" value="Unassembled WGS sequence"/>
</dbReference>
<name>A0ABW0FPR6_9CAUL</name>
<reference evidence="3" key="1">
    <citation type="journal article" date="2019" name="Int. J. Syst. Evol. Microbiol.">
        <title>The Global Catalogue of Microorganisms (GCM) 10K type strain sequencing project: providing services to taxonomists for standard genome sequencing and annotation.</title>
        <authorList>
            <consortium name="The Broad Institute Genomics Platform"/>
            <consortium name="The Broad Institute Genome Sequencing Center for Infectious Disease"/>
            <person name="Wu L."/>
            <person name="Ma J."/>
        </authorList>
    </citation>
    <scope>NUCLEOTIDE SEQUENCE [LARGE SCALE GENOMIC DNA]</scope>
    <source>
        <strain evidence="3">JCM 12125</strain>
    </source>
</reference>
<accession>A0ABW0FPR6</accession>
<dbReference type="InterPro" id="IPR017926">
    <property type="entry name" value="GATASE"/>
</dbReference>
<dbReference type="PROSITE" id="PS51273">
    <property type="entry name" value="GATASE_TYPE_1"/>
    <property type="match status" value="1"/>
</dbReference>
<gene>
    <name evidence="2" type="ORF">ACFPIE_05535</name>
</gene>
<dbReference type="RefSeq" id="WP_374039519.1">
    <property type="nucleotide sequence ID" value="NZ_CP169083.1"/>
</dbReference>
<dbReference type="Gene3D" id="3.40.50.880">
    <property type="match status" value="1"/>
</dbReference>
<dbReference type="Pfam" id="PF00117">
    <property type="entry name" value="GATase"/>
    <property type="match status" value="1"/>
</dbReference>
<evidence type="ECO:0000313" key="2">
    <source>
        <dbReference type="EMBL" id="MFC5343369.1"/>
    </source>
</evidence>
<dbReference type="GO" id="GO:0016787">
    <property type="term" value="F:hydrolase activity"/>
    <property type="evidence" value="ECO:0007669"/>
    <property type="project" value="UniProtKB-KW"/>
</dbReference>
<organism evidence="2 3">
    <name type="scientific">Brevundimonas staleyi</name>
    <dbReference type="NCBI Taxonomy" id="74326"/>
    <lineage>
        <taxon>Bacteria</taxon>
        <taxon>Pseudomonadati</taxon>
        <taxon>Pseudomonadota</taxon>
        <taxon>Alphaproteobacteria</taxon>
        <taxon>Caulobacterales</taxon>
        <taxon>Caulobacteraceae</taxon>
        <taxon>Brevundimonas</taxon>
    </lineage>
</organism>
<evidence type="ECO:0000313" key="3">
    <source>
        <dbReference type="Proteomes" id="UP001596152"/>
    </source>
</evidence>
<dbReference type="InterPro" id="IPR029062">
    <property type="entry name" value="Class_I_gatase-like"/>
</dbReference>